<dbReference type="STRING" id="5514.A0A395RGT8"/>
<evidence type="ECO:0000313" key="2">
    <source>
        <dbReference type="EMBL" id="RGP59321.1"/>
    </source>
</evidence>
<keyword evidence="3" id="KW-1185">Reference proteome</keyword>
<protein>
    <submittedName>
        <fullName evidence="2">Uncharacterized protein</fullName>
    </submittedName>
</protein>
<feature type="non-terminal residue" evidence="2">
    <location>
        <position position="1"/>
    </location>
</feature>
<name>A0A395RGT8_FUSSP</name>
<dbReference type="Proteomes" id="UP000266152">
    <property type="component" value="Unassembled WGS sequence"/>
</dbReference>
<reference evidence="2 3" key="1">
    <citation type="journal article" date="2018" name="PLoS Pathog.">
        <title>Evolution of structural diversity of trichothecenes, a family of toxins produced by plant pathogenic and entomopathogenic fungi.</title>
        <authorList>
            <person name="Proctor R.H."/>
            <person name="McCormick S.P."/>
            <person name="Kim H.S."/>
            <person name="Cardoza R.E."/>
            <person name="Stanley A.M."/>
            <person name="Lindo L."/>
            <person name="Kelly A."/>
            <person name="Brown D.W."/>
            <person name="Lee T."/>
            <person name="Vaughan M.M."/>
            <person name="Alexander N.J."/>
            <person name="Busman M."/>
            <person name="Gutierrez S."/>
        </authorList>
    </citation>
    <scope>NUCLEOTIDE SEQUENCE [LARGE SCALE GENOMIC DNA]</scope>
    <source>
        <strain evidence="2 3">NRRL 3299</strain>
    </source>
</reference>
<feature type="compositionally biased region" description="Low complexity" evidence="1">
    <location>
        <begin position="1"/>
        <end position="17"/>
    </location>
</feature>
<sequence>SLAAQATLRAAGQASPSAAPPPPPASAPSPPPPTTRSRGSSLRHSMLDPSMFTLSANGGKSPSPTHSPSQPPSGGHIEIHDPRWQFKDEGLFPKPRDFVGGTRRYRAGRGSSIPLDLSAL</sequence>
<feature type="compositionally biased region" description="Pro residues" evidence="1">
    <location>
        <begin position="18"/>
        <end position="34"/>
    </location>
</feature>
<feature type="region of interest" description="Disordered" evidence="1">
    <location>
        <begin position="1"/>
        <end position="80"/>
    </location>
</feature>
<organism evidence="2 3">
    <name type="scientific">Fusarium sporotrichioides</name>
    <dbReference type="NCBI Taxonomy" id="5514"/>
    <lineage>
        <taxon>Eukaryota</taxon>
        <taxon>Fungi</taxon>
        <taxon>Dikarya</taxon>
        <taxon>Ascomycota</taxon>
        <taxon>Pezizomycotina</taxon>
        <taxon>Sordariomycetes</taxon>
        <taxon>Hypocreomycetidae</taxon>
        <taxon>Hypocreales</taxon>
        <taxon>Nectriaceae</taxon>
        <taxon>Fusarium</taxon>
    </lineage>
</organism>
<evidence type="ECO:0000256" key="1">
    <source>
        <dbReference type="SAM" id="MobiDB-lite"/>
    </source>
</evidence>
<accession>A0A395RGT8</accession>
<proteinExistence type="predicted"/>
<comment type="caution">
    <text evidence="2">The sequence shown here is derived from an EMBL/GenBank/DDBJ whole genome shotgun (WGS) entry which is preliminary data.</text>
</comment>
<dbReference type="AlphaFoldDB" id="A0A395RGT8"/>
<dbReference type="EMBL" id="PXOF01000223">
    <property type="protein sequence ID" value="RGP59321.1"/>
    <property type="molecule type" value="Genomic_DNA"/>
</dbReference>
<evidence type="ECO:0000313" key="3">
    <source>
        <dbReference type="Proteomes" id="UP000266152"/>
    </source>
</evidence>
<gene>
    <name evidence="2" type="ORF">FSPOR_11407</name>
</gene>